<dbReference type="EMBL" id="BSYJ01000002">
    <property type="protein sequence ID" value="GMG86763.1"/>
    <property type="molecule type" value="Genomic_DNA"/>
</dbReference>
<keyword evidence="4" id="KW-0804">Transcription</keyword>
<keyword evidence="2" id="KW-0805">Transcription regulation</keyword>
<dbReference type="Proteomes" id="UP001224392">
    <property type="component" value="Unassembled WGS sequence"/>
</dbReference>
<feature type="domain" description="RNA polymerase sigma-70 region 2" evidence="5">
    <location>
        <begin position="16"/>
        <end position="79"/>
    </location>
</feature>
<dbReference type="InterPro" id="IPR013249">
    <property type="entry name" value="RNA_pol_sigma70_r4_t2"/>
</dbReference>
<dbReference type="Pfam" id="PF08281">
    <property type="entry name" value="Sigma70_r4_2"/>
    <property type="match status" value="1"/>
</dbReference>
<dbReference type="SUPFAM" id="SSF88659">
    <property type="entry name" value="Sigma3 and sigma4 domains of RNA polymerase sigma factors"/>
    <property type="match status" value="1"/>
</dbReference>
<name>A0ABQ6LXC8_9GAMM</name>
<proteinExistence type="inferred from homology"/>
<dbReference type="InterPro" id="IPR013324">
    <property type="entry name" value="RNA_pol_sigma_r3/r4-like"/>
</dbReference>
<keyword evidence="3" id="KW-0731">Sigma factor</keyword>
<gene>
    <name evidence="7" type="ORF">MNKW57_10840</name>
</gene>
<dbReference type="Gene3D" id="1.10.10.10">
    <property type="entry name" value="Winged helix-like DNA-binding domain superfamily/Winged helix DNA-binding domain"/>
    <property type="match status" value="1"/>
</dbReference>
<accession>A0ABQ6LXC8</accession>
<feature type="domain" description="RNA polymerase sigma factor 70 region 4 type 2" evidence="6">
    <location>
        <begin position="112"/>
        <end position="164"/>
    </location>
</feature>
<protein>
    <submittedName>
        <fullName evidence="7">Sigma-70 family RNA polymerase sigma factor</fullName>
    </submittedName>
</protein>
<evidence type="ECO:0000256" key="1">
    <source>
        <dbReference type="ARBA" id="ARBA00010641"/>
    </source>
</evidence>
<evidence type="ECO:0000313" key="8">
    <source>
        <dbReference type="Proteomes" id="UP001224392"/>
    </source>
</evidence>
<dbReference type="NCBIfam" id="TIGR02937">
    <property type="entry name" value="sigma70-ECF"/>
    <property type="match status" value="1"/>
</dbReference>
<evidence type="ECO:0000259" key="6">
    <source>
        <dbReference type="Pfam" id="PF08281"/>
    </source>
</evidence>
<dbReference type="Pfam" id="PF04542">
    <property type="entry name" value="Sigma70_r2"/>
    <property type="match status" value="1"/>
</dbReference>
<dbReference type="RefSeq" id="WP_285763340.1">
    <property type="nucleotide sequence ID" value="NZ_BSYJ01000002.1"/>
</dbReference>
<dbReference type="CDD" id="cd06171">
    <property type="entry name" value="Sigma70_r4"/>
    <property type="match status" value="1"/>
</dbReference>
<dbReference type="PANTHER" id="PTHR43133">
    <property type="entry name" value="RNA POLYMERASE ECF-TYPE SIGMA FACTO"/>
    <property type="match status" value="1"/>
</dbReference>
<evidence type="ECO:0000259" key="5">
    <source>
        <dbReference type="Pfam" id="PF04542"/>
    </source>
</evidence>
<keyword evidence="8" id="KW-1185">Reference proteome</keyword>
<evidence type="ECO:0000256" key="2">
    <source>
        <dbReference type="ARBA" id="ARBA00023015"/>
    </source>
</evidence>
<comment type="similarity">
    <text evidence="1">Belongs to the sigma-70 factor family. ECF subfamily.</text>
</comment>
<evidence type="ECO:0000256" key="3">
    <source>
        <dbReference type="ARBA" id="ARBA00023082"/>
    </source>
</evidence>
<dbReference type="SUPFAM" id="SSF88946">
    <property type="entry name" value="Sigma2 domain of RNA polymerase sigma factors"/>
    <property type="match status" value="1"/>
</dbReference>
<dbReference type="InterPro" id="IPR039425">
    <property type="entry name" value="RNA_pol_sigma-70-like"/>
</dbReference>
<dbReference type="InterPro" id="IPR036388">
    <property type="entry name" value="WH-like_DNA-bd_sf"/>
</dbReference>
<organism evidence="7 8">
    <name type="scientific">Biformimicrobium ophioploci</name>
    <dbReference type="NCBI Taxonomy" id="3036711"/>
    <lineage>
        <taxon>Bacteria</taxon>
        <taxon>Pseudomonadati</taxon>
        <taxon>Pseudomonadota</taxon>
        <taxon>Gammaproteobacteria</taxon>
        <taxon>Cellvibrionales</taxon>
        <taxon>Microbulbiferaceae</taxon>
        <taxon>Biformimicrobium</taxon>
    </lineage>
</organism>
<dbReference type="PANTHER" id="PTHR43133:SF63">
    <property type="entry name" value="RNA POLYMERASE SIGMA FACTOR FECI-RELATED"/>
    <property type="match status" value="1"/>
</dbReference>
<dbReference type="InterPro" id="IPR007627">
    <property type="entry name" value="RNA_pol_sigma70_r2"/>
</dbReference>
<dbReference type="Gene3D" id="1.10.1740.10">
    <property type="match status" value="1"/>
</dbReference>
<evidence type="ECO:0000256" key="4">
    <source>
        <dbReference type="ARBA" id="ARBA00023163"/>
    </source>
</evidence>
<dbReference type="InterPro" id="IPR014284">
    <property type="entry name" value="RNA_pol_sigma-70_dom"/>
</dbReference>
<dbReference type="InterPro" id="IPR013325">
    <property type="entry name" value="RNA_pol_sigma_r2"/>
</dbReference>
<reference evidence="7 8" key="1">
    <citation type="submission" date="2023-04" db="EMBL/GenBank/DDBJ databases">
        <title>Marinobulbifer ophiurae gen. nov., sp. Nov., isolate from tissue of brittle star Ophioplocus japonicus.</title>
        <authorList>
            <person name="Kawano K."/>
            <person name="Sawayama S."/>
            <person name="Nakagawa S."/>
        </authorList>
    </citation>
    <scope>NUCLEOTIDE SEQUENCE [LARGE SCALE GENOMIC DNA]</scope>
    <source>
        <strain evidence="7 8">NKW57</strain>
    </source>
</reference>
<evidence type="ECO:0000313" key="7">
    <source>
        <dbReference type="EMBL" id="GMG86763.1"/>
    </source>
</evidence>
<sequence length="188" mass="21461">MSKKQTDIDVRLARTVRETRTQLLAALARMLPMPEAEEVVQEAYLRLFMALQKSPEIEIRPYIFRVARNLAISRLRHQRVVHEHASAVEMAAENLQQRPNTEHEVCSEQDKQSLLAAINSLPPACRQVFVFRKIEGMSHREISERMGISVKTVENHIARGMRLCREYFIRPAAVVDHCPAGEADHVAG</sequence>
<comment type="caution">
    <text evidence="7">The sequence shown here is derived from an EMBL/GenBank/DDBJ whole genome shotgun (WGS) entry which is preliminary data.</text>
</comment>